<evidence type="ECO:0000313" key="5">
    <source>
        <dbReference type="Proteomes" id="UP001141327"/>
    </source>
</evidence>
<evidence type="ECO:0000256" key="1">
    <source>
        <dbReference type="SAM" id="MobiDB-lite"/>
    </source>
</evidence>
<organism evidence="4 5">
    <name type="scientific">Paratrimastix pyriformis</name>
    <dbReference type="NCBI Taxonomy" id="342808"/>
    <lineage>
        <taxon>Eukaryota</taxon>
        <taxon>Metamonada</taxon>
        <taxon>Preaxostyla</taxon>
        <taxon>Paratrimastigidae</taxon>
        <taxon>Paratrimastix</taxon>
    </lineage>
</organism>
<proteinExistence type="predicted"/>
<sequence>MSAWFASSVPVLSVAVCLCLPADVLTGWLAVLSVSARQRSAAAGAPGAPGAPGAAGTPPSDLGSMAVPPLAIVNPLVLPPLTALPPAGAPLPPSAMQEPILGGQPADADLATHSRAFDFRDDDGVDDAPALGADDALPVIAGRGVGRSHIDQIAVPVLRVRTEERRQQEAALQARGMTRPTVTPRPGGATATATSASITPPPTPRSTPGSPALVTGPLTQNPLSSRRSSTASTMGPATAAAAAAAAAALPPGRNPGSTSVPLTGGPADAAAGNPPPLGRQQSRVRAPAVQLPQGREWASRVSFVNTPYQSLAVVFNQQNLWANIQHPDPARIEYDLDRPAHWAPFFDASFTRRVAPFFEVPRMPGRLPDARCQALEEAIVDELKASLVNFRHGMYKPTGFEEPMRDVLRKGLAALELEQTVGAPNTIEVIGSHGVVGYHVSLTHSRRGLVEGRHQPGLTPARSV</sequence>
<keyword evidence="5" id="KW-1185">Reference proteome</keyword>
<keyword evidence="2" id="KW-0732">Signal</keyword>
<dbReference type="Pfam" id="PF24656">
    <property type="entry name" value="CEPT76_peptidase"/>
    <property type="match status" value="1"/>
</dbReference>
<dbReference type="Proteomes" id="UP001141327">
    <property type="component" value="Unassembled WGS sequence"/>
</dbReference>
<dbReference type="InterPro" id="IPR052299">
    <property type="entry name" value="CEP76"/>
</dbReference>
<reference evidence="4" key="1">
    <citation type="journal article" date="2022" name="bioRxiv">
        <title>Genomics of Preaxostyla Flagellates Illuminates Evolutionary Transitions and the Path Towards Mitochondrial Loss.</title>
        <authorList>
            <person name="Novak L.V.F."/>
            <person name="Treitli S.C."/>
            <person name="Pyrih J."/>
            <person name="Halakuc P."/>
            <person name="Pipaliya S.V."/>
            <person name="Vacek V."/>
            <person name="Brzon O."/>
            <person name="Soukal P."/>
            <person name="Eme L."/>
            <person name="Dacks J.B."/>
            <person name="Karnkowska A."/>
            <person name="Elias M."/>
            <person name="Hampl V."/>
        </authorList>
    </citation>
    <scope>NUCLEOTIDE SEQUENCE</scope>
    <source>
        <strain evidence="4">RCP-MX</strain>
    </source>
</reference>
<comment type="caution">
    <text evidence="4">The sequence shown here is derived from an EMBL/GenBank/DDBJ whole genome shotgun (WGS) entry which is preliminary data.</text>
</comment>
<feature type="compositionally biased region" description="Polar residues" evidence="1">
    <location>
        <begin position="217"/>
        <end position="235"/>
    </location>
</feature>
<feature type="compositionally biased region" description="Low complexity" evidence="1">
    <location>
        <begin position="237"/>
        <end position="248"/>
    </location>
</feature>
<feature type="domain" description="CEP76/DRC7 peptidase-like" evidence="3">
    <location>
        <begin position="305"/>
        <end position="345"/>
    </location>
</feature>
<evidence type="ECO:0000256" key="2">
    <source>
        <dbReference type="SAM" id="SignalP"/>
    </source>
</evidence>
<feature type="signal peptide" evidence="2">
    <location>
        <begin position="1"/>
        <end position="19"/>
    </location>
</feature>
<dbReference type="PANTHER" id="PTHR46436">
    <property type="entry name" value="CENTROSOMAL PROTEIN OF 76 KDA"/>
    <property type="match status" value="1"/>
</dbReference>
<feature type="region of interest" description="Disordered" evidence="1">
    <location>
        <begin position="166"/>
        <end position="291"/>
    </location>
</feature>
<dbReference type="InterPro" id="IPR056290">
    <property type="entry name" value="CEPT76/DRC7_peptidase-like_dom"/>
</dbReference>
<protein>
    <recommendedName>
        <fullName evidence="3">CEP76/DRC7 peptidase-like domain-containing protein</fullName>
    </recommendedName>
</protein>
<gene>
    <name evidence="4" type="ORF">PAPYR_9500</name>
</gene>
<dbReference type="PANTHER" id="PTHR46436:SF2">
    <property type="entry name" value="CHROMOSOME UNDETERMINED SCAFFOLD_119, WHOLE GENOME SHOTGUN SEQUENCE"/>
    <property type="match status" value="1"/>
</dbReference>
<evidence type="ECO:0000313" key="4">
    <source>
        <dbReference type="EMBL" id="KAJ4455552.1"/>
    </source>
</evidence>
<accession>A0ABQ8UD07</accession>
<feature type="chain" id="PRO_5046851719" description="CEP76/DRC7 peptidase-like domain-containing protein" evidence="2">
    <location>
        <begin position="20"/>
        <end position="464"/>
    </location>
</feature>
<evidence type="ECO:0000259" key="3">
    <source>
        <dbReference type="Pfam" id="PF24656"/>
    </source>
</evidence>
<feature type="compositionally biased region" description="Low complexity" evidence="1">
    <location>
        <begin position="175"/>
        <end position="198"/>
    </location>
</feature>
<name>A0ABQ8UD07_9EUKA</name>
<dbReference type="EMBL" id="JAPMOS010000103">
    <property type="protein sequence ID" value="KAJ4455552.1"/>
    <property type="molecule type" value="Genomic_DNA"/>
</dbReference>